<organism evidence="4 5">
    <name type="scientific">Streptomyces evansiae</name>
    <dbReference type="NCBI Taxonomy" id="3075535"/>
    <lineage>
        <taxon>Bacteria</taxon>
        <taxon>Bacillati</taxon>
        <taxon>Actinomycetota</taxon>
        <taxon>Actinomycetes</taxon>
        <taxon>Kitasatosporales</taxon>
        <taxon>Streptomycetaceae</taxon>
        <taxon>Streptomyces</taxon>
    </lineage>
</organism>
<dbReference type="EMBL" id="JAVRET010000074">
    <property type="protein sequence ID" value="MDT0412242.1"/>
    <property type="molecule type" value="Genomic_DNA"/>
</dbReference>
<evidence type="ECO:0000313" key="4">
    <source>
        <dbReference type="EMBL" id="MDT0418906.1"/>
    </source>
</evidence>
<evidence type="ECO:0000259" key="2">
    <source>
        <dbReference type="Pfam" id="PF22768"/>
    </source>
</evidence>
<sequence length="335" mass="35208">MAETTPLLPLVENPAGPAEANPADQAAGAPDPTADLAPGSLITRDGQLQFGGLLLGEGTPYPVDRSGLTGWDDLPELDLGDVLRPDQHGAWPGDRWAQSRLVGATLWLAPPAGTAPLATARTLRAATGPDGGERWLAVRLLGETLAVRARVSRRVVPQDRGYATQGVAKLSLQWTATDPRRYGIALHEATTGLPSAEAGLSWDDANGPHLSWPLDWGSSGAAGSLTALNDGSAAVRPLVEFHGPVQRPSLTRLSDGRQLQYGIALGAGDVLTVDTQAGTVLLNGTASRLYTATPDSAPEQLFQLDPGTTDLAFRADDTTPDPAARVTVRWRDGHW</sequence>
<feature type="domain" description="Siphovirus-type tail component C-terminal" evidence="2">
    <location>
        <begin position="231"/>
        <end position="331"/>
    </location>
</feature>
<evidence type="ECO:0000313" key="6">
    <source>
        <dbReference type="Proteomes" id="UP001183610"/>
    </source>
</evidence>
<feature type="compositionally biased region" description="Low complexity" evidence="1">
    <location>
        <begin position="12"/>
        <end position="23"/>
    </location>
</feature>
<dbReference type="Proteomes" id="UP001183610">
    <property type="component" value="Unassembled WGS sequence"/>
</dbReference>
<evidence type="ECO:0000256" key="1">
    <source>
        <dbReference type="SAM" id="MobiDB-lite"/>
    </source>
</evidence>
<dbReference type="RefSeq" id="WP_010273544.1">
    <property type="nucleotide sequence ID" value="NZ_JAVRER010000057.1"/>
</dbReference>
<evidence type="ECO:0000313" key="3">
    <source>
        <dbReference type="EMBL" id="MDT0412242.1"/>
    </source>
</evidence>
<reference evidence="5" key="1">
    <citation type="submission" date="2023-07" db="EMBL/GenBank/DDBJ databases">
        <title>30 novel species of actinomycetes from the DSMZ collection.</title>
        <authorList>
            <person name="Nouioui I."/>
        </authorList>
    </citation>
    <scope>NUCLEOTIDE SEQUENCE [LARGE SCALE GENOMIC DNA]</scope>
    <source>
        <strain evidence="5">DSM 41982</strain>
    </source>
</reference>
<dbReference type="EMBL" id="JAVRER010000057">
    <property type="protein sequence ID" value="MDT0418906.1"/>
    <property type="molecule type" value="Genomic_DNA"/>
</dbReference>
<gene>
    <name evidence="4" type="ORF">RM574_25830</name>
    <name evidence="3" type="ORF">RM698_24745</name>
</gene>
<proteinExistence type="predicted"/>
<protein>
    <submittedName>
        <fullName evidence="4">Phage tail family protein</fullName>
    </submittedName>
</protein>
<name>A0ABD5EBU2_9ACTN</name>
<feature type="region of interest" description="Disordered" evidence="1">
    <location>
        <begin position="1"/>
        <end position="36"/>
    </location>
</feature>
<accession>A0ABD5EBU2</accession>
<dbReference type="AlphaFoldDB" id="A0ABD5EBU2"/>
<dbReference type="Pfam" id="PF22768">
    <property type="entry name" value="SPP1_Dit"/>
    <property type="match status" value="1"/>
</dbReference>
<evidence type="ECO:0000313" key="5">
    <source>
        <dbReference type="Proteomes" id="UP001183607"/>
    </source>
</evidence>
<reference evidence="4" key="2">
    <citation type="submission" date="2024-03" db="EMBL/GenBank/DDBJ databases">
        <title>30 novel species of actinomycetes from the DSMZ collection.</title>
        <authorList>
            <person name="Nouioui I."/>
        </authorList>
    </citation>
    <scope>NUCLEOTIDE SEQUENCE</scope>
    <source>
        <strain evidence="3 6">DSM 41979</strain>
        <strain evidence="4">DSM 41982</strain>
    </source>
</reference>
<dbReference type="Gene3D" id="2.60.120.860">
    <property type="match status" value="1"/>
</dbReference>
<dbReference type="Proteomes" id="UP001183607">
    <property type="component" value="Unassembled WGS sequence"/>
</dbReference>
<dbReference type="InterPro" id="IPR054738">
    <property type="entry name" value="Siphovirus-type_tail_C"/>
</dbReference>
<keyword evidence="6" id="KW-1185">Reference proteome</keyword>
<comment type="caution">
    <text evidence="4">The sequence shown here is derived from an EMBL/GenBank/DDBJ whole genome shotgun (WGS) entry which is preliminary data.</text>
</comment>